<keyword evidence="13" id="KW-0460">Magnesium</keyword>
<keyword evidence="8" id="KW-0328">Glycosyltransferase</keyword>
<sequence length="414" mass="47128">MIYRMVFPLLMNFLMSLMTFALSMKVIPRMKGLFQAAGMAGKDLNKKENDELIPEGLGVVSGALYLICLFLFIPLPFLTIWFEKGDYDFPHHEFVMFIAGLLSICCMIFLGFADDVLDLKWRDKLVLPTMASLPLLMVYFVNIGITTIIVPKPLRFIFGFDLDLGILYYVYMGMLAVFCTNSINILAGINGVEAGQSLIIAVSIAIFNFCEIQGSCCWQAHLFSLYFIMPFIAVCASLLYYNWYPSSVFVGDTFCYFAGMTFAVVGILGHFSKTMILFFVPQVFNFGFSLPQLFKFVPCPRHRLPRINKETGLLEMSEAVYKTSDLNPLGRFVINVFQTLQLIEVKHNTGEDKKYTTFSNFTLINFVIKILGPLHEKTLVCIILGIQILGSCGAFFIRYQMVRLFYDVEQHHMK</sequence>
<comment type="catalytic activity">
    <reaction evidence="20">
        <text>a di-trans,poly-cis-dolichyl phosphate + UDP-N-acetyl-alpha-D-glucosamine = an N-acetyl-alpha-D-glucosaminyl-diphospho-di-trans,poly-cis-dolichol + UMP</text>
        <dbReference type="Rhea" id="RHEA:13289"/>
        <dbReference type="Rhea" id="RHEA-COMP:19498"/>
        <dbReference type="Rhea" id="RHEA-COMP:19507"/>
        <dbReference type="ChEBI" id="CHEBI:57683"/>
        <dbReference type="ChEBI" id="CHEBI:57705"/>
        <dbReference type="ChEBI" id="CHEBI:57865"/>
        <dbReference type="ChEBI" id="CHEBI:58427"/>
        <dbReference type="EC" id="2.7.8.15"/>
    </reaction>
    <physiologicalReaction direction="left-to-right" evidence="20">
        <dbReference type="Rhea" id="RHEA:13290"/>
    </physiologicalReaction>
</comment>
<dbReference type="PANTHER" id="PTHR10571:SF0">
    <property type="entry name" value="UDP-N-ACETYLGLUCOSAMINE--DOLICHYL-PHOSPHATE N-ACETYLGLUCOSAMINEPHOSPHOTRANSFERASE"/>
    <property type="match status" value="1"/>
</dbReference>
<reference evidence="25" key="1">
    <citation type="submission" date="2025-08" db="UniProtKB">
        <authorList>
            <consortium name="RefSeq"/>
        </authorList>
    </citation>
    <scope>IDENTIFICATION</scope>
    <source>
        <tissue evidence="25">Tentacle</tissue>
    </source>
</reference>
<dbReference type="EC" id="2.7.8.15" evidence="6"/>
<dbReference type="PANTHER" id="PTHR10571">
    <property type="entry name" value="UDP-N-ACETYLGLUCOSAMINE--DOLICHYL-PHOSPHATE N-ACETYLGLUCOSAMINEPHOSPHOTRANSFERASE"/>
    <property type="match status" value="1"/>
</dbReference>
<evidence type="ECO:0000256" key="19">
    <source>
        <dbReference type="ARBA" id="ARBA00044717"/>
    </source>
</evidence>
<protein>
    <recommendedName>
        <fullName evidence="7">UDP-N-acetylglucosamine--dolichyl-phosphate N-acetylglucosaminephosphotransferase</fullName>
        <ecNumber evidence="6">2.7.8.15</ecNumber>
    </recommendedName>
    <alternativeName>
        <fullName evidence="17">GlcNAc-1-P transferase</fullName>
    </alternativeName>
    <alternativeName>
        <fullName evidence="18">N-acetylglucosamine-1-phosphate transferase</fullName>
    </alternativeName>
</protein>
<feature type="transmembrane region" description="Helical" evidence="21">
    <location>
        <begin position="94"/>
        <end position="113"/>
    </location>
</feature>
<evidence type="ECO:0000256" key="13">
    <source>
        <dbReference type="ARBA" id="ARBA00022842"/>
    </source>
</evidence>
<proteinExistence type="inferred from homology"/>
<comment type="function">
    <text evidence="19">UDP-N-acetylglucosamine--dolichyl-phosphate N-acetylglucosaminephosphotransferase that operates in the biosynthetic pathway of dolichol-linked oligosaccharides, the glycan precursors employed in protein asparagine (N)-glycosylation. The assembly of dolichol-linked oligosaccharides begins on the cytosolic side of the endoplasmic reticulum membrane and finishes in its lumen. The sequential addition of sugars to dolichol pyrophosphate produces dolichol-linked oligosaccharides containing fourteen sugars, including two GlcNAcs, nine mannoses and three glucoses. Once assembled, the oligosaccharide is transferred from the lipid to nascent proteins by oligosaccharyltransferases. Catalyzes the initial step of dolichol-linked oligosaccharide biosynthesis, transfering GlcNAc-1-P from cytosolic UDP-GlcNAc onto the carrier lipid dolichyl phosphate (P-dolichol), yielding GlcNAc-P-P-dolichol embedded in the cytoplasmic leaflet of the endoplasmic reticulum membrane.</text>
</comment>
<feature type="chain" id="PRO_5028357996" description="UDP-N-acetylglucosamine--dolichyl-phosphate N-acetylglucosaminephosphotransferase" evidence="22">
    <location>
        <begin position="24"/>
        <end position="414"/>
    </location>
</feature>
<comment type="pathway">
    <text evidence="3">Protein modification; protein glycosylation.</text>
</comment>
<feature type="domain" description="DPAGT1 insertion" evidence="23">
    <location>
        <begin position="321"/>
        <end position="360"/>
    </location>
</feature>
<evidence type="ECO:0000256" key="14">
    <source>
        <dbReference type="ARBA" id="ARBA00022989"/>
    </source>
</evidence>
<dbReference type="RefSeq" id="XP_031569237.1">
    <property type="nucleotide sequence ID" value="XM_031713377.1"/>
</dbReference>
<dbReference type="GeneID" id="116303775"/>
<evidence type="ECO:0000256" key="9">
    <source>
        <dbReference type="ARBA" id="ARBA00022679"/>
    </source>
</evidence>
<evidence type="ECO:0000256" key="5">
    <source>
        <dbReference type="ARBA" id="ARBA00011738"/>
    </source>
</evidence>
<evidence type="ECO:0000256" key="2">
    <source>
        <dbReference type="ARBA" id="ARBA00004477"/>
    </source>
</evidence>
<comment type="similarity">
    <text evidence="4">Belongs to the glycosyltransferase 4 family.</text>
</comment>
<evidence type="ECO:0000259" key="23">
    <source>
        <dbReference type="Pfam" id="PF21383"/>
    </source>
</evidence>
<dbReference type="GO" id="GO:0016757">
    <property type="term" value="F:glycosyltransferase activity"/>
    <property type="evidence" value="ECO:0007669"/>
    <property type="project" value="UniProtKB-KW"/>
</dbReference>
<feature type="transmembrane region" description="Helical" evidence="21">
    <location>
        <begin position="194"/>
        <end position="210"/>
    </location>
</feature>
<evidence type="ECO:0000256" key="6">
    <source>
        <dbReference type="ARBA" id="ARBA00013225"/>
    </source>
</evidence>
<dbReference type="OrthoDB" id="10262326at2759"/>
<keyword evidence="14 21" id="KW-1133">Transmembrane helix</keyword>
<dbReference type="GO" id="GO:0046872">
    <property type="term" value="F:metal ion binding"/>
    <property type="evidence" value="ECO:0007669"/>
    <property type="project" value="UniProtKB-KW"/>
</dbReference>
<evidence type="ECO:0000256" key="3">
    <source>
        <dbReference type="ARBA" id="ARBA00004922"/>
    </source>
</evidence>
<evidence type="ECO:0000256" key="18">
    <source>
        <dbReference type="ARBA" id="ARBA00033238"/>
    </source>
</evidence>
<keyword evidence="9" id="KW-0808">Transferase</keyword>
<dbReference type="InterPro" id="IPR033895">
    <property type="entry name" value="GPT"/>
</dbReference>
<dbReference type="GO" id="GO:0005789">
    <property type="term" value="C:endoplasmic reticulum membrane"/>
    <property type="evidence" value="ECO:0007669"/>
    <property type="project" value="UniProtKB-SubCell"/>
</dbReference>
<evidence type="ECO:0000256" key="17">
    <source>
        <dbReference type="ARBA" id="ARBA00029567"/>
    </source>
</evidence>
<gene>
    <name evidence="25" type="primary">LOC116303775</name>
</gene>
<dbReference type="KEGG" id="aten:116303775"/>
<evidence type="ECO:0000256" key="4">
    <source>
        <dbReference type="ARBA" id="ARBA00009317"/>
    </source>
</evidence>
<dbReference type="UniPathway" id="UPA00378"/>
<dbReference type="AlphaFoldDB" id="A0A6P8IQQ1"/>
<dbReference type="Pfam" id="PF00953">
    <property type="entry name" value="Glycos_transf_4"/>
    <property type="match status" value="1"/>
</dbReference>
<keyword evidence="15 21" id="KW-0472">Membrane</keyword>
<evidence type="ECO:0000256" key="10">
    <source>
        <dbReference type="ARBA" id="ARBA00022692"/>
    </source>
</evidence>
<evidence type="ECO:0000256" key="22">
    <source>
        <dbReference type="SAM" id="SignalP"/>
    </source>
</evidence>
<evidence type="ECO:0000256" key="20">
    <source>
        <dbReference type="ARBA" id="ARBA00045078"/>
    </source>
</evidence>
<dbReference type="InterPro" id="IPR000715">
    <property type="entry name" value="Glycosyl_transferase_4"/>
</dbReference>
<evidence type="ECO:0000256" key="12">
    <source>
        <dbReference type="ARBA" id="ARBA00022824"/>
    </source>
</evidence>
<dbReference type="FunCoup" id="A0A6P8IQQ1">
    <property type="interactions" value="1854"/>
</dbReference>
<evidence type="ECO:0000256" key="11">
    <source>
        <dbReference type="ARBA" id="ARBA00022723"/>
    </source>
</evidence>
<dbReference type="GO" id="GO:0006488">
    <property type="term" value="P:dolichol-linked oligosaccharide biosynthetic process"/>
    <property type="evidence" value="ECO:0007669"/>
    <property type="project" value="InterPro"/>
</dbReference>
<evidence type="ECO:0000256" key="15">
    <source>
        <dbReference type="ARBA" id="ARBA00023136"/>
    </source>
</evidence>
<name>A0A6P8IQQ1_ACTTE</name>
<feature type="transmembrane region" description="Helical" evidence="21">
    <location>
        <begin position="378"/>
        <end position="397"/>
    </location>
</feature>
<keyword evidence="22" id="KW-0732">Signal</keyword>
<feature type="transmembrane region" description="Helical" evidence="21">
    <location>
        <begin position="166"/>
        <end position="188"/>
    </location>
</feature>
<evidence type="ECO:0000256" key="21">
    <source>
        <dbReference type="SAM" id="Phobius"/>
    </source>
</evidence>
<accession>A0A6P8IQQ1</accession>
<feature type="transmembrane region" description="Helical" evidence="21">
    <location>
        <begin position="60"/>
        <end position="82"/>
    </location>
</feature>
<dbReference type="CDD" id="cd06855">
    <property type="entry name" value="GT_GPT_euk"/>
    <property type="match status" value="1"/>
</dbReference>
<comment type="subunit">
    <text evidence="5">Homodimer.</text>
</comment>
<organism evidence="24 25">
    <name type="scientific">Actinia tenebrosa</name>
    <name type="common">Australian red waratah sea anemone</name>
    <dbReference type="NCBI Taxonomy" id="6105"/>
    <lineage>
        <taxon>Eukaryota</taxon>
        <taxon>Metazoa</taxon>
        <taxon>Cnidaria</taxon>
        <taxon>Anthozoa</taxon>
        <taxon>Hexacorallia</taxon>
        <taxon>Actiniaria</taxon>
        <taxon>Actiniidae</taxon>
        <taxon>Actinia</taxon>
    </lineage>
</organism>
<keyword evidence="11" id="KW-0479">Metal-binding</keyword>
<keyword evidence="24" id="KW-1185">Reference proteome</keyword>
<dbReference type="InParanoid" id="A0A6P8IQQ1"/>
<dbReference type="InterPro" id="IPR048439">
    <property type="entry name" value="DPAGT1_ins"/>
</dbReference>
<comment type="subcellular location">
    <subcellularLocation>
        <location evidence="2">Endoplasmic reticulum membrane</location>
        <topology evidence="2">Multi-pass membrane protein</topology>
    </subcellularLocation>
</comment>
<evidence type="ECO:0000313" key="24">
    <source>
        <dbReference type="Proteomes" id="UP000515163"/>
    </source>
</evidence>
<comment type="cofactor">
    <cofactor evidence="1">
        <name>Mg(2+)</name>
        <dbReference type="ChEBI" id="CHEBI:18420"/>
    </cofactor>
</comment>
<dbReference type="Proteomes" id="UP000515163">
    <property type="component" value="Unplaced"/>
</dbReference>
<evidence type="ECO:0000313" key="25">
    <source>
        <dbReference type="RefSeq" id="XP_031569237.1"/>
    </source>
</evidence>
<keyword evidence="12" id="KW-0256">Endoplasmic reticulum</keyword>
<evidence type="ECO:0000256" key="8">
    <source>
        <dbReference type="ARBA" id="ARBA00022676"/>
    </source>
</evidence>
<feature type="transmembrane region" description="Helical" evidence="21">
    <location>
        <begin position="249"/>
        <end position="269"/>
    </location>
</feature>
<feature type="transmembrane region" description="Helical" evidence="21">
    <location>
        <begin position="133"/>
        <end position="154"/>
    </location>
</feature>
<evidence type="ECO:0000256" key="7">
    <source>
        <dbReference type="ARBA" id="ARBA00017659"/>
    </source>
</evidence>
<dbReference type="GO" id="GO:0003975">
    <property type="term" value="F:UDP-N-acetylglucosamine-dolichyl-phosphate N-acetylglucosaminephosphotransferase activity"/>
    <property type="evidence" value="ECO:0007669"/>
    <property type="project" value="UniProtKB-EC"/>
</dbReference>
<keyword evidence="16" id="KW-0325">Glycoprotein</keyword>
<keyword evidence="10 21" id="KW-0812">Transmembrane</keyword>
<feature type="signal peptide" evidence="22">
    <location>
        <begin position="1"/>
        <end position="23"/>
    </location>
</feature>
<dbReference type="Pfam" id="PF21383">
    <property type="entry name" value="DPAGT1_ins"/>
    <property type="match status" value="1"/>
</dbReference>
<evidence type="ECO:0000256" key="1">
    <source>
        <dbReference type="ARBA" id="ARBA00001946"/>
    </source>
</evidence>
<feature type="transmembrane region" description="Helical" evidence="21">
    <location>
        <begin position="222"/>
        <end position="243"/>
    </location>
</feature>
<evidence type="ECO:0000256" key="16">
    <source>
        <dbReference type="ARBA" id="ARBA00023180"/>
    </source>
</evidence>